<comment type="function">
    <text evidence="1">DNA-dependent ATPase that plays important roles in cellular responses to stalled DNA replication processes.</text>
</comment>
<proteinExistence type="inferred from homology"/>
<dbReference type="GO" id="GO:0016887">
    <property type="term" value="F:ATP hydrolysis activity"/>
    <property type="evidence" value="ECO:0007669"/>
    <property type="project" value="InterPro"/>
</dbReference>
<dbReference type="AlphaFoldDB" id="A0A433J4R5"/>
<keyword evidence="5" id="KW-0547">Nucleotide-binding</keyword>
<keyword evidence="4" id="KW-0235">DNA replication</keyword>
<evidence type="ECO:0000256" key="4">
    <source>
        <dbReference type="ARBA" id="ARBA00022705"/>
    </source>
</evidence>
<dbReference type="PANTHER" id="PTHR13779:SF7">
    <property type="entry name" value="ATPASE WRNIP1"/>
    <property type="match status" value="1"/>
</dbReference>
<dbReference type="Proteomes" id="UP000280346">
    <property type="component" value="Unassembled WGS sequence"/>
</dbReference>
<organism evidence="8 9">
    <name type="scientific">Azospirillum doebereinerae</name>
    <dbReference type="NCBI Taxonomy" id="92933"/>
    <lineage>
        <taxon>Bacteria</taxon>
        <taxon>Pseudomonadati</taxon>
        <taxon>Pseudomonadota</taxon>
        <taxon>Alphaproteobacteria</taxon>
        <taxon>Rhodospirillales</taxon>
        <taxon>Azospirillaceae</taxon>
        <taxon>Azospirillum</taxon>
    </lineage>
</organism>
<dbReference type="GO" id="GO:0000731">
    <property type="term" value="P:DNA synthesis involved in DNA repair"/>
    <property type="evidence" value="ECO:0007669"/>
    <property type="project" value="TreeGrafter"/>
</dbReference>
<evidence type="ECO:0000313" key="8">
    <source>
        <dbReference type="EMBL" id="RUQ67223.1"/>
    </source>
</evidence>
<dbReference type="InterPro" id="IPR008921">
    <property type="entry name" value="DNA_pol3_clamp-load_cplx_C"/>
</dbReference>
<dbReference type="GO" id="GO:0003677">
    <property type="term" value="F:DNA binding"/>
    <property type="evidence" value="ECO:0007669"/>
    <property type="project" value="InterPro"/>
</dbReference>
<dbReference type="Pfam" id="PF16193">
    <property type="entry name" value="AAA_assoc_2"/>
    <property type="match status" value="1"/>
</dbReference>
<dbReference type="Pfam" id="PF12002">
    <property type="entry name" value="MgsA_C"/>
    <property type="match status" value="1"/>
</dbReference>
<gene>
    <name evidence="8" type="ORF">EJ913_21110</name>
</gene>
<dbReference type="InterPro" id="IPR051314">
    <property type="entry name" value="AAA_ATPase_RarA/MGS1/WRNIP1"/>
</dbReference>
<evidence type="ECO:0000256" key="2">
    <source>
        <dbReference type="ARBA" id="ARBA00008959"/>
    </source>
</evidence>
<comment type="similarity">
    <text evidence="2">Belongs to the AAA ATPase family. RarA/MGS1/WRNIP1 subfamily.</text>
</comment>
<dbReference type="GO" id="GO:0017116">
    <property type="term" value="F:single-stranded DNA helicase activity"/>
    <property type="evidence" value="ECO:0007669"/>
    <property type="project" value="TreeGrafter"/>
</dbReference>
<dbReference type="Gene3D" id="3.40.50.300">
    <property type="entry name" value="P-loop containing nucleotide triphosphate hydrolases"/>
    <property type="match status" value="1"/>
</dbReference>
<reference evidence="8 9" key="1">
    <citation type="submission" date="2018-12" db="EMBL/GenBank/DDBJ databases">
        <authorList>
            <person name="Yang Y."/>
        </authorList>
    </citation>
    <scope>NUCLEOTIDE SEQUENCE [LARGE SCALE GENOMIC DNA]</scope>
    <source>
        <strain evidence="8 9">GSF71</strain>
    </source>
</reference>
<dbReference type="InterPro" id="IPR027417">
    <property type="entry name" value="P-loop_NTPase"/>
</dbReference>
<dbReference type="CDD" id="cd00009">
    <property type="entry name" value="AAA"/>
    <property type="match status" value="1"/>
</dbReference>
<dbReference type="FunFam" id="3.40.50.300:FF:000137">
    <property type="entry name" value="Replication-associated recombination protein A"/>
    <property type="match status" value="1"/>
</dbReference>
<dbReference type="EMBL" id="RZIJ01000018">
    <property type="protein sequence ID" value="RUQ67223.1"/>
    <property type="molecule type" value="Genomic_DNA"/>
</dbReference>
<keyword evidence="6" id="KW-0067">ATP-binding</keyword>
<evidence type="ECO:0000256" key="3">
    <source>
        <dbReference type="ARBA" id="ARBA00020776"/>
    </source>
</evidence>
<evidence type="ECO:0000259" key="7">
    <source>
        <dbReference type="SMART" id="SM00382"/>
    </source>
</evidence>
<accession>A0A433J4R5</accession>
<dbReference type="InterPro" id="IPR032423">
    <property type="entry name" value="AAA_assoc_2"/>
</dbReference>
<dbReference type="SUPFAM" id="SSF52540">
    <property type="entry name" value="P-loop containing nucleoside triphosphate hydrolases"/>
    <property type="match status" value="1"/>
</dbReference>
<dbReference type="PANTHER" id="PTHR13779">
    <property type="entry name" value="WERNER HELICASE-INTERACTING PROTEIN 1 FAMILY MEMBER"/>
    <property type="match status" value="1"/>
</dbReference>
<dbReference type="Gene3D" id="1.20.272.10">
    <property type="match status" value="1"/>
</dbReference>
<keyword evidence="9" id="KW-1185">Reference proteome</keyword>
<dbReference type="SUPFAM" id="SSF48019">
    <property type="entry name" value="post-AAA+ oligomerization domain-like"/>
    <property type="match status" value="1"/>
</dbReference>
<dbReference type="GO" id="GO:0005524">
    <property type="term" value="F:ATP binding"/>
    <property type="evidence" value="ECO:0007669"/>
    <property type="project" value="UniProtKB-KW"/>
</dbReference>
<name>A0A433J4R5_9PROT</name>
<dbReference type="GO" id="GO:0006261">
    <property type="term" value="P:DNA-templated DNA replication"/>
    <property type="evidence" value="ECO:0007669"/>
    <property type="project" value="TreeGrafter"/>
</dbReference>
<feature type="domain" description="AAA+ ATPase" evidence="7">
    <location>
        <begin position="48"/>
        <end position="164"/>
    </location>
</feature>
<dbReference type="GO" id="GO:0008047">
    <property type="term" value="F:enzyme activator activity"/>
    <property type="evidence" value="ECO:0007669"/>
    <property type="project" value="TreeGrafter"/>
</dbReference>
<dbReference type="SMART" id="SM00382">
    <property type="entry name" value="AAA"/>
    <property type="match status" value="1"/>
</dbReference>
<evidence type="ECO:0000256" key="1">
    <source>
        <dbReference type="ARBA" id="ARBA00002393"/>
    </source>
</evidence>
<evidence type="ECO:0000313" key="9">
    <source>
        <dbReference type="Proteomes" id="UP000280346"/>
    </source>
</evidence>
<comment type="caution">
    <text evidence="8">The sequence shown here is derived from an EMBL/GenBank/DDBJ whole genome shotgun (WGS) entry which is preliminary data.</text>
</comment>
<dbReference type="InterPro" id="IPR021886">
    <property type="entry name" value="MgsA_C"/>
</dbReference>
<dbReference type="FunFam" id="1.20.272.10:FF:000001">
    <property type="entry name" value="Putative AAA family ATPase"/>
    <property type="match status" value="1"/>
</dbReference>
<dbReference type="Gene3D" id="1.10.3710.10">
    <property type="entry name" value="DNA polymerase III clamp loader subunits, C-terminal domain"/>
    <property type="match status" value="1"/>
</dbReference>
<dbReference type="OrthoDB" id="9778364at2"/>
<protein>
    <recommendedName>
        <fullName evidence="3">Replication-associated recombination protein A</fullName>
    </recommendedName>
</protein>
<sequence length="430" mass="47417">MSTPSLLAAQAPRPLADRLRPTRLSEVAGQDHLLGPDGPIGRMAEARALTSMILWGPPGCGKTTIARLLAQATDLRFESISALQTGVADLRKVFEAARQRRDGGQGTLLFCDEIHHFNRNVQDSFLPYLEDGTVTLVGATTENPSFELNAAILSRVQVFVLRRLDEAALDALLARAEEHVGRPLPLQPEARSALLAMADGDGRFVLNMAEQIYALGGEEPLDNAALGRVLQRRLPSYDKSGDGHYNLLSAFHKSLRASDANAALYWMCRMLAAGEDWRTIARRMLCVANEDVGLADPNAILQATAAWETYERLGAAEGERALAQACLYLATAPKSNAVEVALGEARKLARMTGSVMPPMHAVNAPTKMMAELGYKQGYIYDHDTPEGFSGLDYFPESVGRHEFYRPVERGFERDIRKRLDYWAGLRRRRK</sequence>
<evidence type="ECO:0000256" key="5">
    <source>
        <dbReference type="ARBA" id="ARBA00022741"/>
    </source>
</evidence>
<dbReference type="Pfam" id="PF00004">
    <property type="entry name" value="AAA"/>
    <property type="match status" value="1"/>
</dbReference>
<evidence type="ECO:0000256" key="6">
    <source>
        <dbReference type="ARBA" id="ARBA00022840"/>
    </source>
</evidence>
<dbReference type="InterPro" id="IPR003959">
    <property type="entry name" value="ATPase_AAA_core"/>
</dbReference>
<dbReference type="CDD" id="cd18139">
    <property type="entry name" value="HLD_clamp_RarA"/>
    <property type="match status" value="1"/>
</dbReference>
<dbReference type="InterPro" id="IPR003593">
    <property type="entry name" value="AAA+_ATPase"/>
</dbReference>